<dbReference type="Proteomes" id="UP000544110">
    <property type="component" value="Unassembled WGS sequence"/>
</dbReference>
<evidence type="ECO:0000313" key="4">
    <source>
        <dbReference type="Proteomes" id="UP000544110"/>
    </source>
</evidence>
<feature type="signal peptide" evidence="2">
    <location>
        <begin position="1"/>
        <end position="22"/>
    </location>
</feature>
<reference evidence="3 4" key="1">
    <citation type="submission" date="2020-07" db="EMBL/GenBank/DDBJ databases">
        <title>Sequencing the genomes of 1000 actinobacteria strains.</title>
        <authorList>
            <person name="Klenk H.-P."/>
        </authorList>
    </citation>
    <scope>NUCLEOTIDE SEQUENCE [LARGE SCALE GENOMIC DNA]</scope>
    <source>
        <strain evidence="3 4">DSM 24552</strain>
    </source>
</reference>
<protein>
    <recommendedName>
        <fullName evidence="5">Lipoprotein</fullName>
    </recommendedName>
</protein>
<evidence type="ECO:0000313" key="3">
    <source>
        <dbReference type="EMBL" id="NYG54098.1"/>
    </source>
</evidence>
<organism evidence="3 4">
    <name type="scientific">Nocardioides perillae</name>
    <dbReference type="NCBI Taxonomy" id="1119534"/>
    <lineage>
        <taxon>Bacteria</taxon>
        <taxon>Bacillati</taxon>
        <taxon>Actinomycetota</taxon>
        <taxon>Actinomycetes</taxon>
        <taxon>Propionibacteriales</taxon>
        <taxon>Nocardioidaceae</taxon>
        <taxon>Nocardioides</taxon>
    </lineage>
</organism>
<dbReference type="EMBL" id="JACCAC010000001">
    <property type="protein sequence ID" value="NYG54098.1"/>
    <property type="molecule type" value="Genomic_DNA"/>
</dbReference>
<feature type="region of interest" description="Disordered" evidence="1">
    <location>
        <begin position="24"/>
        <end position="69"/>
    </location>
</feature>
<keyword evidence="4" id="KW-1185">Reference proteome</keyword>
<dbReference type="RefSeq" id="WP_179516791.1">
    <property type="nucleotide sequence ID" value="NZ_JACCAC010000001.1"/>
</dbReference>
<evidence type="ECO:0008006" key="5">
    <source>
        <dbReference type="Google" id="ProtNLM"/>
    </source>
</evidence>
<feature type="chain" id="PRO_5039672388" description="Lipoprotein" evidence="2">
    <location>
        <begin position="23"/>
        <end position="312"/>
    </location>
</feature>
<sequence length="312" mass="31773">MGSRRAAALTLAACLLVGCSGGTDPGPADDRASAGDASGAAAGSTPGPADTSTAPDGPPLTADLRQSSRDAAAGQVQVWLGNGTGAPLTPTRLTYRDGRLTREVLAERLREVPAGRELGFPVPLPPAACPVDGDAAGVLEVVWEGGREEVPVTDDNGTVAAYATSACQARRVARVARLAFLDEVPTTGQGTAATARLLLQVEPTGRVPGATLTLETVNGTPVLAPAGGLPFWAPRLPVGGLERTRVIQLPVAPARCDSHAFLEAGGATAFRLDVRLDEPGREPLFAELVVRMPPAGARAALDFALEACGLTG</sequence>
<gene>
    <name evidence="3" type="ORF">BJ989_000402</name>
</gene>
<proteinExistence type="predicted"/>
<feature type="compositionally biased region" description="Low complexity" evidence="1">
    <location>
        <begin position="34"/>
        <end position="50"/>
    </location>
</feature>
<comment type="caution">
    <text evidence="3">The sequence shown here is derived from an EMBL/GenBank/DDBJ whole genome shotgun (WGS) entry which is preliminary data.</text>
</comment>
<name>A0A7Y9RSY5_9ACTN</name>
<evidence type="ECO:0000256" key="2">
    <source>
        <dbReference type="SAM" id="SignalP"/>
    </source>
</evidence>
<dbReference type="AlphaFoldDB" id="A0A7Y9RSY5"/>
<evidence type="ECO:0000256" key="1">
    <source>
        <dbReference type="SAM" id="MobiDB-lite"/>
    </source>
</evidence>
<keyword evidence="2" id="KW-0732">Signal</keyword>
<dbReference type="PROSITE" id="PS51257">
    <property type="entry name" value="PROKAR_LIPOPROTEIN"/>
    <property type="match status" value="1"/>
</dbReference>
<accession>A0A7Y9RSY5</accession>